<dbReference type="InterPro" id="IPR036890">
    <property type="entry name" value="HATPase_C_sf"/>
</dbReference>
<feature type="domain" description="Sacsin/Nov" evidence="1">
    <location>
        <begin position="2222"/>
        <end position="2458"/>
    </location>
</feature>
<sequence length="3613" mass="406315">PALLAYNDGIFTEDDWEGIKSPGISHKEDDPSTVGRFGLGFNSVYHVTDFPSILSGEFLGVLDTQQTALEEGGQLWSIEEWKEASDQFQPFWATLESLGKPCPAVKGYFPGTLFRFPIRQSPSKISDNIYSPQRVQELLHSLLNDAPISMLFLRNIQKLTLGFVGSDGTICELLKADISTRPYRESNAIQDMLKPAKASLNHGSGRSISEIFADYSLGATLETNGCIKTLALQGTGVAKAASCDWLILSAEAKEVDLPGLWDLAEKVKSRPALSLAYCLQDRCAGRLSCVLPLPATEENITGLPLHISAPFQLTDDRRHVQWSEEGSQARGAEGRWNHILMEEILPVAYCQMVVLASSCPGDPYGSWPDPSHSQQLRYKPLVTEICQRLRNMRLLVRVGEGDPCLLHPSEAVLLPKAVLDRPIGMVLEKALLLAGSPLAAAPRHVRQALALGAKDGTVVQEATARCVRGALQHADKIWNCLTESEKRLLLEYLVEDGCYLELKGLPLLPTANGQFTCFGEAGEIVFVENPDFPRILLPCLANQFLPKDLNPVLLNHLQTIAKKGLFKNLVSLNQAIIEKILPGSLPRDWVSNESKPVIWRPSAHPSEPPLEWLSALWTFLTHHASSLEPFKGCPVIPLTHQYSSLRDIQLARLLPHPTLIFQRHNGECLPDAVAGILEELGCTMIQNWDSNWSHPQLKEYVLEPTPSNVLQAFVHLGLADVENRLTFLPSCQIESLSAFLSTASSFSQKDIRVLTNLPLFFKMPSLLPPSKPGLVSAQDYLALEKTLVPPVPTHLLTPEPVLLCRNEAERNLLFKIRGKLLGTPDLCLLCVRAMKKGFYANRAEDAKQLMLWLLHNGDTLFSQSRELQALCCDLPFVDCGSTELLRPCHLYDPENHTLLALLRPSHFPQGPFQEQAVLRILHTLGLKSDLSTVCPADAITAAREVNVSETATAKAKSQALIRICNESPLLSRLSPEMLKQLRSLPWVPAINSSKRGPAGIFLAPESIRSEKYAALVGQVMGLTNAFWSHAAEKLGLECSPPPEKVMENFADLVQGYRSKMTPLNDAKLCSIYQHMQQHLFDFQHPPACRSVWNGNDFSWPADVVLSFPNDLDFALLMPRVPPAFQQYRQLFVKWGVQRSPSEEDVDQALRKLAQQINARPKGGTQAELVLFIAALDWLSNQSYHGGEGMPIPVQITGLVGFALRPANSALYCDMDRARLADLGEDRPILVHKAVSSATAAFFGVEMLSTKLSGLELFEAWGPSEPITLQIRNILREYSQDADVFQELLQNAEDAGALTCRFLIDLREHDATKGLLDPGMAACQGPALWAQNDALFTEADFSNITQLGAATKEHQEDKIGRFGLGFCTVYHMTDVPFLLSGHTVLIFDPNITHLQKHIRGSARPGIRLNLTSTVATSFPEQFGPFRGIFGCRIGEKYQGTLIRLPFRTEQEAKESQICPEPFGPSRIKGLRTGFQEMSQYLLIFLHNVQEVSLSCLAHGSSSPEVVQPLATVSREVLDEMGFPLIRLRTTWQSAMDIHHFLLHSCSADGEAKELFRKGRKKGIHFLPPSSRVALPLRPSTTIGRWLPDINGFKGRVFCFLPLPIESGLPLHLTAPFAVLSNRKGLWDTTEKGQWNIALLRDSVTAAWLGALTQLRDMYKQELLEDYEYYDFWPNVYSIKYPFTEAAKAFYRALIDGVNGEQPVLFSDGQKWCSLNHACILDDDIICETQLSSIATRAFSLLLPKPQIAVSLPEKVKLSIKTFTSRKSSMLNTYNWARFLQELVLPNLAKLAVPDRNALILRALDMNDARVNERLKSLPCIPTTPNETLKTINELVHPGGRVAPLYSPSDGCFPMGEKFLKPERLLRLEHLGMTKDWVAMEELISRARTVEVLSHQNPNEAYQRVCCILHLLDGHLQESSRNTTQVLFRDIPFLPAVFPENMHKICCPNEIYHHKLYSLVHLVEPILDKEALGESSKLSKEIMEFLGVKCKPPVSTVLKQLERASLCSNALSKKKLAKMVQNCYAFLSDVVRNNQSRVEVAQRAQTFPFILVSAGFVPVCKVAHNLAFDAAPYLFKLPEEYQQQKDLWKCIGLRDTFTLGDFASVLETLAEDAAGRPLSEEQLEIVLRLIIVGLAGVLPENQQLDSYLSQKMFFPDQDNVLRQLPKLLFDDTPWLPHESGTPFCHSMIPREMAVRCGILTIKHRIVNQVRIPKLSPWGTQFGAKEDLCTRLSNILREYPSSQDVLKELLQNADDAGASVIHFLWDRRQHPTERVFSDEWKSLQGPALCIYNNRTFQMSDIEGIQRLGSGGKGGRRDAIGKYGLGFNTVFHLTDCPAFVTGDRILCVFDPTLRYLTESDEVSAGAMYNLTKDFRKAFLDVYETFLPDVFELEQGTLFRLPLRTPAGAASSRICQNSVSETDMENMLEALKEDAECLMMFLNHIRTVIFSVMGEEDRRPKELLRVVTEGGEPGRLEYQEHLQQAAGAGGLETSKPVAVFYKIKISTNLLCDPSIWWVGRQIGMDSTETIEGMLLPYGGVAACLNRQACGRAFCTLPLPGRTGLPIHVNGNFAVDSARRDLRKDCNEGGVSSTWNRLLMQFLLAPLYGQLLRNLCQGLGSEPLKFHTLKACHDRLACKYLQYFPIVTKDVPPVWQQLVTHLYKLMHKDQLPLLPVYQKNVNNKNGQTIETISVCWSAPKEEDSTKGLYFLENTIEDTILERTLQELGMSLVPAFGQLQEIHKQFVVAEIDVVTLNSPSLCRFLKRLLTFLPCSLNQTPLKNYYSCFALLTFCLSGLCSDDVSCVEGLPLLVTNDNVLRCFSQQEPVYQNTSASELFPHHQHCFSAFVNYNLNKLLLKMGFLKDFTLDESVAYVQEMLALDSWSKDSKRQRSWLGELWEFFGKQICVSRDEKKLNQLFAEFIFLFRGCNLLPVCGSSELIPLESLDILMPDNLSSVCKILDKLGFAKIDKSLLPVELTAYCINPQLLKIEDPIVVLEQLSTHSSLHWNKLKPLDYDLLLVFLCKDLKKLNPGLLGKLKALPVFETFQGKYVPLVSYEKVYRLVSKNPKLCENFMEFYEMDARTVLLKDTDLNKTVSKPLGIGEINDLQQFMLLLPRVPSLPEAQVLEALKLLFRIKSQYDEEYETQKAAVVSTFKSFAFIRDEENVLRLVSYFYQDNDIFQELGFGSRFVPCKFYDSMLPIKKWEVYPFLLDLGLQEVISEEDCLKCAAQVEQEAFSSGATSENVREKSNTLLKYLLSRAKDDLSNSFLEKLSKIRFLVPRVILDKLCSLHLPYAPCKSPVAPKGSLCCSESVELFWTSAVSFSSNVYIGKEKRAFFQKLGVIFTLPTEVVLKNLSSVCQVTCDTLENKETWAEVLKDMYRFLSEQEEIDVSSLRGLPVILTDDNEVTEAENVVVHLQHSSDFRPYLYQLPSKLGAFIDIFEKFGVQTEATIYHYASVLARIQEETMDRMKLQPNLTKAVLRATQFFFQLLEEAKEPMDFSKLQELYLPCIDGKLYPSNTLVFSFYQSGQEPPALIKKFHFLVDLSECSISADKYKQWNLLCYLPENLRPMRLSDIVEEQLEESSLKLCIYQEHCEFRNNLKELLVSLEFQNALIALLK</sequence>
<accession>A0A6J1VVM4</accession>
<protein>
    <submittedName>
        <fullName evidence="3">Sacsin-like</fullName>
    </submittedName>
</protein>
<dbReference type="PANTHER" id="PTHR46919:SF2">
    <property type="entry name" value="SACSIN"/>
    <property type="match status" value="1"/>
</dbReference>
<evidence type="ECO:0000313" key="2">
    <source>
        <dbReference type="Proteomes" id="UP000504612"/>
    </source>
</evidence>
<proteinExistence type="predicted"/>
<dbReference type="NCBIfam" id="NF047352">
    <property type="entry name" value="P_loop_sacsin"/>
    <property type="match status" value="2"/>
</dbReference>
<feature type="domain" description="Sacsin/Nov" evidence="1">
    <location>
        <begin position="1264"/>
        <end position="1505"/>
    </location>
</feature>
<evidence type="ECO:0000313" key="3">
    <source>
        <dbReference type="RefSeq" id="XP_026547130.1"/>
    </source>
</evidence>
<keyword evidence="2" id="KW-1185">Reference proteome</keyword>
<dbReference type="SUPFAM" id="SSF55874">
    <property type="entry name" value="ATPase domain of HSP90 chaperone/DNA topoisomerase II/histidine kinase"/>
    <property type="match status" value="3"/>
</dbReference>
<reference evidence="3" key="1">
    <citation type="submission" date="2025-08" db="UniProtKB">
        <authorList>
            <consortium name="RefSeq"/>
        </authorList>
    </citation>
    <scope>IDENTIFICATION</scope>
</reference>
<name>A0A6J1VVM4_9SAUR</name>
<dbReference type="RefSeq" id="XP_026547130.1">
    <property type="nucleotide sequence ID" value="XM_026691345.1"/>
</dbReference>
<dbReference type="Proteomes" id="UP000504612">
    <property type="component" value="Unplaced"/>
</dbReference>
<feature type="domain" description="Sacsin/Nov" evidence="1">
    <location>
        <begin position="1"/>
        <end position="164"/>
    </location>
</feature>
<dbReference type="InterPro" id="IPR058210">
    <property type="entry name" value="SACS/Nov_dom"/>
</dbReference>
<dbReference type="GeneID" id="113428815"/>
<organism evidence="2 3">
    <name type="scientific">Notechis scutatus</name>
    <name type="common">mainland tiger snake</name>
    <dbReference type="NCBI Taxonomy" id="8663"/>
    <lineage>
        <taxon>Eukaryota</taxon>
        <taxon>Metazoa</taxon>
        <taxon>Chordata</taxon>
        <taxon>Craniata</taxon>
        <taxon>Vertebrata</taxon>
        <taxon>Euteleostomi</taxon>
        <taxon>Lepidosauria</taxon>
        <taxon>Squamata</taxon>
        <taxon>Bifurcata</taxon>
        <taxon>Unidentata</taxon>
        <taxon>Episquamata</taxon>
        <taxon>Toxicofera</taxon>
        <taxon>Serpentes</taxon>
        <taxon>Colubroidea</taxon>
        <taxon>Elapidae</taxon>
        <taxon>Hydrophiinae</taxon>
        <taxon>Notechis</taxon>
    </lineage>
</organism>
<evidence type="ECO:0000259" key="1">
    <source>
        <dbReference type="Pfam" id="PF25794"/>
    </source>
</evidence>
<dbReference type="PANTHER" id="PTHR46919">
    <property type="entry name" value="ZINC FINGER, C3HC4 TYPE (RING FINGER) FAMILY PROTEIN"/>
    <property type="match status" value="1"/>
</dbReference>
<feature type="non-terminal residue" evidence="3">
    <location>
        <position position="1"/>
    </location>
</feature>
<dbReference type="KEGG" id="nss:113428815"/>
<gene>
    <name evidence="3" type="primary">LOC113428815</name>
</gene>
<dbReference type="Pfam" id="PF25794">
    <property type="entry name" value="SACS"/>
    <property type="match status" value="3"/>
</dbReference>
<feature type="non-terminal residue" evidence="3">
    <location>
        <position position="3613"/>
    </location>
</feature>